<feature type="domain" description="N-acetyltransferase" evidence="1">
    <location>
        <begin position="37"/>
        <end position="195"/>
    </location>
</feature>
<evidence type="ECO:0000313" key="2">
    <source>
        <dbReference type="EMBL" id="CAA2138268.1"/>
    </source>
</evidence>
<accession>A0A679K2B4</accession>
<name>A0A679K2B4_9HYPH</name>
<reference evidence="2" key="1">
    <citation type="submission" date="2019-12" db="EMBL/GenBank/DDBJ databases">
        <authorList>
            <person name="Cremers G."/>
        </authorList>
    </citation>
    <scope>NUCLEOTIDE SEQUENCE</scope>
    <source>
        <strain evidence="2">Mbul2</strain>
        <plasmid evidence="2">1</plasmid>
    </source>
</reference>
<keyword evidence="2" id="KW-0614">Plasmid</keyword>
<dbReference type="GO" id="GO:0016747">
    <property type="term" value="F:acyltransferase activity, transferring groups other than amino-acyl groups"/>
    <property type="evidence" value="ECO:0007669"/>
    <property type="project" value="InterPro"/>
</dbReference>
<dbReference type="Gene3D" id="3.40.630.30">
    <property type="match status" value="1"/>
</dbReference>
<dbReference type="EMBL" id="LR743510">
    <property type="protein sequence ID" value="CAA2138268.1"/>
    <property type="molecule type" value="Genomic_DNA"/>
</dbReference>
<dbReference type="AlphaFoldDB" id="A0A679K2B4"/>
<evidence type="ECO:0000259" key="1">
    <source>
        <dbReference type="PROSITE" id="PS51186"/>
    </source>
</evidence>
<geneLocation type="plasmid" evidence="2">
    <name>1</name>
</geneLocation>
<dbReference type="Pfam" id="PF00583">
    <property type="entry name" value="Acetyltransf_1"/>
    <property type="match status" value="1"/>
</dbReference>
<dbReference type="CDD" id="cd04301">
    <property type="entry name" value="NAT_SF"/>
    <property type="match status" value="1"/>
</dbReference>
<protein>
    <recommendedName>
        <fullName evidence="1">N-acetyltransferase domain-containing protein</fullName>
    </recommendedName>
</protein>
<dbReference type="InterPro" id="IPR016181">
    <property type="entry name" value="Acyl_CoA_acyltransferase"/>
</dbReference>
<proteinExistence type="predicted"/>
<dbReference type="RefSeq" id="WP_422395334.1">
    <property type="nucleotide sequence ID" value="NZ_LR743510.1"/>
</dbReference>
<dbReference type="SUPFAM" id="SSF55729">
    <property type="entry name" value="Acyl-CoA N-acyltransferases (Nat)"/>
    <property type="match status" value="1"/>
</dbReference>
<organism evidence="2">
    <name type="scientific">Methylobacterium bullatum</name>
    <dbReference type="NCBI Taxonomy" id="570505"/>
    <lineage>
        <taxon>Bacteria</taxon>
        <taxon>Pseudomonadati</taxon>
        <taxon>Pseudomonadota</taxon>
        <taxon>Alphaproteobacteria</taxon>
        <taxon>Hyphomicrobiales</taxon>
        <taxon>Methylobacteriaceae</taxon>
        <taxon>Methylobacterium</taxon>
    </lineage>
</organism>
<gene>
    <name evidence="2" type="ORF">MBLL_01060</name>
</gene>
<dbReference type="PROSITE" id="PS51186">
    <property type="entry name" value="GNAT"/>
    <property type="match status" value="1"/>
</dbReference>
<sequence length="224" mass="23843">MPSGGLLEGGYARSPRSLRVVIPEYGTTMPDTIPTGPNVRRLWPSDRAMVEAYFLRLDPDTRANRFMAALSDAAAVAYAARALTVEGLVFGGFVEGTLRALGELRPLTGPVPGLSLGRDAEAAFAVERGFRRNGLGHALFRRIVSAARNRGVRDLHVRCLSRNGPMRGLATKLGAVVTLADGDAEGALVLARPTPISLWREGLDEALDFTLAVAAAAEPLKRAA</sequence>
<dbReference type="InterPro" id="IPR000182">
    <property type="entry name" value="GNAT_dom"/>
</dbReference>